<dbReference type="AlphaFoldDB" id="A0A0S4R373"/>
<feature type="domain" description="Type II/III secretion system secretin-like" evidence="6">
    <location>
        <begin position="324"/>
        <end position="499"/>
    </location>
</feature>
<evidence type="ECO:0000256" key="4">
    <source>
        <dbReference type="SAM" id="Coils"/>
    </source>
</evidence>
<dbReference type="GO" id="GO:0019867">
    <property type="term" value="C:outer membrane"/>
    <property type="evidence" value="ECO:0007669"/>
    <property type="project" value="InterPro"/>
</dbReference>
<comment type="subcellular location">
    <subcellularLocation>
        <location evidence="1">Membrane</location>
    </subcellularLocation>
</comment>
<dbReference type="PANTHER" id="PTHR30332">
    <property type="entry name" value="PROBABLE GENERAL SECRETION PATHWAY PROTEIN D"/>
    <property type="match status" value="1"/>
</dbReference>
<evidence type="ECO:0000259" key="7">
    <source>
        <dbReference type="Pfam" id="PF07655"/>
    </source>
</evidence>
<organism evidence="8 9">
    <name type="scientific">Campylobacter hyointestinalis subsp. hyointestinalis</name>
    <dbReference type="NCBI Taxonomy" id="91352"/>
    <lineage>
        <taxon>Bacteria</taxon>
        <taxon>Pseudomonadati</taxon>
        <taxon>Campylobacterota</taxon>
        <taxon>Epsilonproteobacteria</taxon>
        <taxon>Campylobacterales</taxon>
        <taxon>Campylobacteraceae</taxon>
        <taxon>Campylobacter</taxon>
    </lineage>
</organism>
<reference evidence="8 9" key="1">
    <citation type="submission" date="2015-11" db="EMBL/GenBank/DDBJ databases">
        <authorList>
            <consortium name="Pathogen Informatics"/>
        </authorList>
    </citation>
    <scope>NUCLEOTIDE SEQUENCE [LARGE SCALE GENOMIC DNA]</scope>
    <source>
        <strain evidence="8 9">006A-0059</strain>
    </source>
</reference>
<dbReference type="PANTHER" id="PTHR30332:SF24">
    <property type="entry name" value="SECRETIN GSPD-RELATED"/>
    <property type="match status" value="1"/>
</dbReference>
<dbReference type="Pfam" id="PF07655">
    <property type="entry name" value="Secretin_N_2"/>
    <property type="match status" value="1"/>
</dbReference>
<feature type="signal peptide" evidence="5">
    <location>
        <begin position="1"/>
        <end position="27"/>
    </location>
</feature>
<dbReference type="InterPro" id="IPR004845">
    <property type="entry name" value="T2SS_GspD_CS"/>
</dbReference>
<feature type="domain" description="Secretin N-terminal" evidence="7">
    <location>
        <begin position="115"/>
        <end position="186"/>
    </location>
</feature>
<dbReference type="PROSITE" id="PS00875">
    <property type="entry name" value="T2SP_D"/>
    <property type="match status" value="1"/>
</dbReference>
<name>A0A0S4R373_CAMHY</name>
<feature type="coiled-coil region" evidence="4">
    <location>
        <begin position="213"/>
        <end position="240"/>
    </location>
</feature>
<evidence type="ECO:0000256" key="3">
    <source>
        <dbReference type="ARBA" id="ARBA00023136"/>
    </source>
</evidence>
<sequence>MFLLSTNKKIKFILSFLSIFILESALVAQNCQNRVFNIKISDSVTTNEILNQLSDSCHFSIIQSDEHARSVLNSQISGINIKDMTLNEIFDILVEQRDLSYEFNNNLLKISAFQTKTFKIDYITSIRTGHAITKASVNASPVKIDGDNDKNSDNGEVTKLDNAITTKEKFDFWENLSDELTAILSNDIQSINGQQKTTSPAIVINKNAGLVTITASNSQLNRVEKYIKDLEQRLKKQVMLDVSIISVTLDNEYKKGVDWSKFELGFNSYLGNGSQKDADGNKLPSNIQFETGTNDNPAQSLRNITGGFVLGGGVNLSIDGVLNFLETNGKAKVVSSPKIMTMNNQQALITVGSNINYRTQEDTTNNGTTTTTNTTFTNYSVFIGMLLNILPEVSDDDKIMLRINPSLSEFKYSQDDTYKANADIRTIAPDTNQKQLSTVVQVNSGDTIVLGGLIGEANSKNINKVPLLGDLPIIGNLFKSDQDIFKTTELIFIIKPKVVNIENPNTIKSSLKDLGFSESIYE</sequence>
<dbReference type="InterPro" id="IPR011514">
    <property type="entry name" value="Secretin_N_2"/>
</dbReference>
<dbReference type="InterPro" id="IPR004846">
    <property type="entry name" value="T2SS/T3SS_dom"/>
</dbReference>
<accession>A0A0S4R373</accession>
<dbReference type="NCBIfam" id="TIGR02519">
    <property type="entry name" value="pilus_MshL"/>
    <property type="match status" value="1"/>
</dbReference>
<keyword evidence="3" id="KW-0472">Membrane</keyword>
<protein>
    <submittedName>
        <fullName evidence="8">Type II and III secretion system protein</fullName>
    </submittedName>
</protein>
<feature type="chain" id="PRO_5014239515" evidence="5">
    <location>
        <begin position="28"/>
        <end position="522"/>
    </location>
</feature>
<dbReference type="GO" id="GO:0009306">
    <property type="term" value="P:protein secretion"/>
    <property type="evidence" value="ECO:0007669"/>
    <property type="project" value="InterPro"/>
</dbReference>
<dbReference type="InterPro" id="IPR050810">
    <property type="entry name" value="Bact_Secretion_Sys_Channel"/>
</dbReference>
<evidence type="ECO:0000256" key="5">
    <source>
        <dbReference type="SAM" id="SignalP"/>
    </source>
</evidence>
<dbReference type="PRINTS" id="PR00811">
    <property type="entry name" value="BCTERIALGSPD"/>
</dbReference>
<dbReference type="Proteomes" id="UP000052237">
    <property type="component" value="Unassembled WGS sequence"/>
</dbReference>
<gene>
    <name evidence="8" type="primary">pulD</name>
    <name evidence="8" type="ORF">ERS686654_00090</name>
</gene>
<comment type="caution">
    <text evidence="8">The sequence shown here is derived from an EMBL/GenBank/DDBJ whole genome shotgun (WGS) entry which is preliminary data.</text>
</comment>
<evidence type="ECO:0000313" key="8">
    <source>
        <dbReference type="EMBL" id="CUU68534.1"/>
    </source>
</evidence>
<proteinExistence type="predicted"/>
<evidence type="ECO:0000256" key="1">
    <source>
        <dbReference type="ARBA" id="ARBA00004370"/>
    </source>
</evidence>
<evidence type="ECO:0000256" key="2">
    <source>
        <dbReference type="ARBA" id="ARBA00022729"/>
    </source>
</evidence>
<dbReference type="RefSeq" id="WP_059427002.1">
    <property type="nucleotide sequence ID" value="NZ_FAUT01000001.1"/>
</dbReference>
<keyword evidence="9" id="KW-1185">Reference proteome</keyword>
<dbReference type="GO" id="GO:0009297">
    <property type="term" value="P:pilus assembly"/>
    <property type="evidence" value="ECO:0007669"/>
    <property type="project" value="InterPro"/>
</dbReference>
<keyword evidence="2 5" id="KW-0732">Signal</keyword>
<dbReference type="GO" id="GO:0015627">
    <property type="term" value="C:type II protein secretion system complex"/>
    <property type="evidence" value="ECO:0007669"/>
    <property type="project" value="TreeGrafter"/>
</dbReference>
<dbReference type="InterPro" id="IPR001775">
    <property type="entry name" value="GspD/PilQ"/>
</dbReference>
<evidence type="ECO:0000259" key="6">
    <source>
        <dbReference type="Pfam" id="PF00263"/>
    </source>
</evidence>
<evidence type="ECO:0000313" key="9">
    <source>
        <dbReference type="Proteomes" id="UP000052237"/>
    </source>
</evidence>
<dbReference type="EMBL" id="FAVB01000001">
    <property type="protein sequence ID" value="CUU68534.1"/>
    <property type="molecule type" value="Genomic_DNA"/>
</dbReference>
<dbReference type="Pfam" id="PF00263">
    <property type="entry name" value="Secretin"/>
    <property type="match status" value="1"/>
</dbReference>
<keyword evidence="4" id="KW-0175">Coiled coil</keyword>
<dbReference type="InterPro" id="IPR013358">
    <property type="entry name" value="Pilus_biogenesis_MshL"/>
</dbReference>